<gene>
    <name evidence="1" type="ORF">E2C01_042636</name>
</gene>
<dbReference type="Proteomes" id="UP000324222">
    <property type="component" value="Unassembled WGS sequence"/>
</dbReference>
<name>A0A5B7FMX0_PORTR</name>
<evidence type="ECO:0000313" key="2">
    <source>
        <dbReference type="Proteomes" id="UP000324222"/>
    </source>
</evidence>
<accession>A0A5B7FMX0</accession>
<keyword evidence="2" id="KW-1185">Reference proteome</keyword>
<organism evidence="1 2">
    <name type="scientific">Portunus trituberculatus</name>
    <name type="common">Swimming crab</name>
    <name type="synonym">Neptunus trituberculatus</name>
    <dbReference type="NCBI Taxonomy" id="210409"/>
    <lineage>
        <taxon>Eukaryota</taxon>
        <taxon>Metazoa</taxon>
        <taxon>Ecdysozoa</taxon>
        <taxon>Arthropoda</taxon>
        <taxon>Crustacea</taxon>
        <taxon>Multicrustacea</taxon>
        <taxon>Malacostraca</taxon>
        <taxon>Eumalacostraca</taxon>
        <taxon>Eucarida</taxon>
        <taxon>Decapoda</taxon>
        <taxon>Pleocyemata</taxon>
        <taxon>Brachyura</taxon>
        <taxon>Eubrachyura</taxon>
        <taxon>Portunoidea</taxon>
        <taxon>Portunidae</taxon>
        <taxon>Portuninae</taxon>
        <taxon>Portunus</taxon>
    </lineage>
</organism>
<sequence>MPSASCCSTLDTPQAMICSTRVERGTRPVLLCMTHMLDHLSGPSMVLMAAFYITSSCSC</sequence>
<dbReference type="EMBL" id="VSRR010008512">
    <property type="protein sequence ID" value="MPC48851.1"/>
    <property type="molecule type" value="Genomic_DNA"/>
</dbReference>
<proteinExistence type="predicted"/>
<comment type="caution">
    <text evidence="1">The sequence shown here is derived from an EMBL/GenBank/DDBJ whole genome shotgun (WGS) entry which is preliminary data.</text>
</comment>
<dbReference type="AlphaFoldDB" id="A0A5B7FMX0"/>
<reference evidence="1 2" key="1">
    <citation type="submission" date="2019-05" db="EMBL/GenBank/DDBJ databases">
        <title>Another draft genome of Portunus trituberculatus and its Hox gene families provides insights of decapod evolution.</title>
        <authorList>
            <person name="Jeong J.-H."/>
            <person name="Song I."/>
            <person name="Kim S."/>
            <person name="Choi T."/>
            <person name="Kim D."/>
            <person name="Ryu S."/>
            <person name="Kim W."/>
        </authorList>
    </citation>
    <scope>NUCLEOTIDE SEQUENCE [LARGE SCALE GENOMIC DNA]</scope>
    <source>
        <tissue evidence="1">Muscle</tissue>
    </source>
</reference>
<evidence type="ECO:0000313" key="1">
    <source>
        <dbReference type="EMBL" id="MPC48851.1"/>
    </source>
</evidence>
<protein>
    <submittedName>
        <fullName evidence="1">Uncharacterized protein</fullName>
    </submittedName>
</protein>